<name>A0ACC1RAU1_9HYPO</name>
<gene>
    <name evidence="1" type="ORF">NM208_g16824</name>
</gene>
<evidence type="ECO:0000313" key="1">
    <source>
        <dbReference type="EMBL" id="KAJ3501975.1"/>
    </source>
</evidence>
<dbReference type="EMBL" id="JANRMS010005513">
    <property type="protein sequence ID" value="KAJ3501975.1"/>
    <property type="molecule type" value="Genomic_DNA"/>
</dbReference>
<organism evidence="1 2">
    <name type="scientific">Fusarium decemcellulare</name>
    <dbReference type="NCBI Taxonomy" id="57161"/>
    <lineage>
        <taxon>Eukaryota</taxon>
        <taxon>Fungi</taxon>
        <taxon>Dikarya</taxon>
        <taxon>Ascomycota</taxon>
        <taxon>Pezizomycotina</taxon>
        <taxon>Sordariomycetes</taxon>
        <taxon>Hypocreomycetidae</taxon>
        <taxon>Hypocreales</taxon>
        <taxon>Nectriaceae</taxon>
        <taxon>Fusarium</taxon>
        <taxon>Fusarium decemcellulare species complex</taxon>
    </lineage>
</organism>
<comment type="caution">
    <text evidence="1">The sequence shown here is derived from an EMBL/GenBank/DDBJ whole genome shotgun (WGS) entry which is preliminary data.</text>
</comment>
<accession>A0ACC1RAU1</accession>
<proteinExistence type="predicted"/>
<reference evidence="1" key="1">
    <citation type="submission" date="2022-08" db="EMBL/GenBank/DDBJ databases">
        <title>Genome Sequence of Fusarium decemcellulare.</title>
        <authorList>
            <person name="Buettner E."/>
        </authorList>
    </citation>
    <scope>NUCLEOTIDE SEQUENCE</scope>
    <source>
        <strain evidence="1">Babe19</strain>
    </source>
</reference>
<sequence length="625" mass="70015">MRLLNIKTLKLETFLGDVPPYAILSHTWGPGEVALQDLDRDGLEQKSGWIKIVNFCKTVVKHYSQPIDYVWVDTCCIDKTSSAELSEAINAMFRWYQQSQCCFAYLEDVEREEFGPLGDEFEKSRWFTRGWTLQELLAPATVDFFDKDWHFIGTKVELGARISERTNIDPETLQFGDLSAASVCQKMSWASTRQTTRLEDIAYCLLGIFDINMTMLYGEGERAFIRLQEEILKEYDDHTIFAWDSSSVPSAFSSIGAFAPHPSYFTNSSNYKPHPSSGAPAAITNKGIQLGLPLVEQSNNRGQQLGLLSCFSNGNAASVVGIPLVPTSKDSHQYSRTRSAPISLPVRAYNFKPASIFLAKRNGFSPREGAMTFCLVHYWPSVEPVEYYPAASWRHDAATRSVTMTFPRAGPDEIKAAVAFKIPMSGAYFCLTLSLRPQEKYSRLGVSALKQKPDKLDHVSGVSSDTLARYRAQVQVADHYAQAESRVQSARGSYMCDVQVSLSRGPVQGWSALQGYQLLAETILTVHVAACILELNLITKYSPKGVAFKMCLPFGHKLRKKEQPKKEEPVFNLYEIDGRLVFTDASSFKRQKLKSQKLKKRRPDHGGGWFWAYDGGWFDGDGGGG</sequence>
<protein>
    <submittedName>
        <fullName evidence="1">Uncharacterized protein</fullName>
    </submittedName>
</protein>
<evidence type="ECO:0000313" key="2">
    <source>
        <dbReference type="Proteomes" id="UP001148629"/>
    </source>
</evidence>
<dbReference type="Proteomes" id="UP001148629">
    <property type="component" value="Unassembled WGS sequence"/>
</dbReference>
<keyword evidence="2" id="KW-1185">Reference proteome</keyword>